<accession>A0A1M6A797</accession>
<dbReference type="STRING" id="579105.SAMN04488096_101103"/>
<feature type="signal peptide" evidence="1">
    <location>
        <begin position="1"/>
        <end position="19"/>
    </location>
</feature>
<dbReference type="EMBL" id="FQYY01000001">
    <property type="protein sequence ID" value="SHI32013.1"/>
    <property type="molecule type" value="Genomic_DNA"/>
</dbReference>
<proteinExistence type="predicted"/>
<dbReference type="RefSeq" id="WP_143159110.1">
    <property type="nucleotide sequence ID" value="NZ_FQYY01000001.1"/>
</dbReference>
<feature type="chain" id="PRO_5011957521" evidence="1">
    <location>
        <begin position="20"/>
        <end position="352"/>
    </location>
</feature>
<dbReference type="Proteomes" id="UP000184225">
    <property type="component" value="Unassembled WGS sequence"/>
</dbReference>
<dbReference type="AlphaFoldDB" id="A0A1M6A797"/>
<evidence type="ECO:0000256" key="1">
    <source>
        <dbReference type="SAM" id="SignalP"/>
    </source>
</evidence>
<keyword evidence="3" id="KW-1185">Reference proteome</keyword>
<evidence type="ECO:0000313" key="3">
    <source>
        <dbReference type="Proteomes" id="UP000184225"/>
    </source>
</evidence>
<evidence type="ECO:0000313" key="2">
    <source>
        <dbReference type="EMBL" id="SHI32013.1"/>
    </source>
</evidence>
<name>A0A1M6A797_9FLAO</name>
<keyword evidence="1" id="KW-0732">Signal</keyword>
<protein>
    <submittedName>
        <fullName evidence="2">YD repeat-containing protein</fullName>
    </submittedName>
</protein>
<dbReference type="OrthoDB" id="1197496at2"/>
<gene>
    <name evidence="2" type="ORF">SAMN04488096_101103</name>
</gene>
<organism evidence="2 3">
    <name type="scientific">Mesonia phycicola</name>
    <dbReference type="NCBI Taxonomy" id="579105"/>
    <lineage>
        <taxon>Bacteria</taxon>
        <taxon>Pseudomonadati</taxon>
        <taxon>Bacteroidota</taxon>
        <taxon>Flavobacteriia</taxon>
        <taxon>Flavobacteriales</taxon>
        <taxon>Flavobacteriaceae</taxon>
        <taxon>Mesonia</taxon>
    </lineage>
</organism>
<reference evidence="2 3" key="1">
    <citation type="submission" date="2016-11" db="EMBL/GenBank/DDBJ databases">
        <authorList>
            <person name="Jaros S."/>
            <person name="Januszkiewicz K."/>
            <person name="Wedrychowicz H."/>
        </authorList>
    </citation>
    <scope>NUCLEOTIDE SEQUENCE [LARGE SCALE GENOMIC DNA]</scope>
    <source>
        <strain evidence="2 3">DSM 21425</strain>
    </source>
</reference>
<dbReference type="PROSITE" id="PS51257">
    <property type="entry name" value="PROKAR_LIPOPROTEIN"/>
    <property type="match status" value="1"/>
</dbReference>
<sequence length="352" mass="42017">MKKNTIISGIILLFLFVSCLPKTNSGKVNNYNFPLFDNFDDTDEVSKEDYNLYGEVKKVTYYTKIPLANVNSTKKKNKSFEVNYDKEGRFMEKNIFYVGSFFFNGKVKRTTTVTYDSLGKVLVDKDMSKDSIEIVYRNKYDKNGNLLETESKRGARKYTYDDKDRVIKEEGYKKLGDTFNFNNPKELSTVYTYEYVDDYHKIKKKLKSNNFDTSYNEHYYYRKNGSLDSTQIATSQDTITTKYDENKNVIYYNKIYKGKDYYKKIYTFNQKKLLVEEKIYRKGEIYQNVTYTYDENRNLTNTKTCMSNRNCIETSFKYEYDNKHNWVKKESIQSMGDNKEVGYVEYRDIMYY</sequence>